<feature type="domain" description="Zinc-ribbon" evidence="1">
    <location>
        <begin position="93"/>
        <end position="114"/>
    </location>
</feature>
<sequence length="114" mass="12518">SLPPTPPLDTTPEASSLFQTLTQKFEENSINQSTPFIPFSATKKPEEEEKSKLRIIPNVADIGSEPSKFTAFTSTQTVQEEKTEPKSKDLLVCEQCGAILSSDYAFCNKCGSKL</sequence>
<dbReference type="InterPro" id="IPR026870">
    <property type="entry name" value="Zinc_ribbon_dom"/>
</dbReference>
<gene>
    <name evidence="2" type="ORF">S01H4_35286</name>
</gene>
<name>X1A704_9ZZZZ</name>
<evidence type="ECO:0000313" key="2">
    <source>
        <dbReference type="EMBL" id="GAG77509.1"/>
    </source>
</evidence>
<accession>X1A704</accession>
<feature type="non-terminal residue" evidence="2">
    <location>
        <position position="1"/>
    </location>
</feature>
<reference evidence="2" key="1">
    <citation type="journal article" date="2014" name="Front. Microbiol.">
        <title>High frequency of phylogenetically diverse reductive dehalogenase-homologous genes in deep subseafloor sedimentary metagenomes.</title>
        <authorList>
            <person name="Kawai M."/>
            <person name="Futagami T."/>
            <person name="Toyoda A."/>
            <person name="Takaki Y."/>
            <person name="Nishi S."/>
            <person name="Hori S."/>
            <person name="Arai W."/>
            <person name="Tsubouchi T."/>
            <person name="Morono Y."/>
            <person name="Uchiyama I."/>
            <person name="Ito T."/>
            <person name="Fujiyama A."/>
            <person name="Inagaki F."/>
            <person name="Takami H."/>
        </authorList>
    </citation>
    <scope>NUCLEOTIDE SEQUENCE</scope>
    <source>
        <strain evidence="2">Expedition CK06-06</strain>
    </source>
</reference>
<protein>
    <recommendedName>
        <fullName evidence="1">Zinc-ribbon domain-containing protein</fullName>
    </recommendedName>
</protein>
<proteinExistence type="predicted"/>
<dbReference type="Pfam" id="PF13240">
    <property type="entry name" value="Zn_Ribbon_1"/>
    <property type="match status" value="1"/>
</dbReference>
<dbReference type="AlphaFoldDB" id="X1A704"/>
<comment type="caution">
    <text evidence="2">The sequence shown here is derived from an EMBL/GenBank/DDBJ whole genome shotgun (WGS) entry which is preliminary data.</text>
</comment>
<dbReference type="EMBL" id="BART01018743">
    <property type="protein sequence ID" value="GAG77509.1"/>
    <property type="molecule type" value="Genomic_DNA"/>
</dbReference>
<evidence type="ECO:0000259" key="1">
    <source>
        <dbReference type="Pfam" id="PF13240"/>
    </source>
</evidence>
<organism evidence="2">
    <name type="scientific">marine sediment metagenome</name>
    <dbReference type="NCBI Taxonomy" id="412755"/>
    <lineage>
        <taxon>unclassified sequences</taxon>
        <taxon>metagenomes</taxon>
        <taxon>ecological metagenomes</taxon>
    </lineage>
</organism>